<evidence type="ECO:0000313" key="2">
    <source>
        <dbReference type="EMBL" id="CAA7398357.1"/>
    </source>
</evidence>
<reference evidence="1" key="1">
    <citation type="submission" date="2019-12" db="EMBL/GenBank/DDBJ databases">
        <authorList>
            <person name="Scholz U."/>
            <person name="Mascher M."/>
            <person name="Fiebig A."/>
        </authorList>
    </citation>
    <scope>NUCLEOTIDE SEQUENCE</scope>
</reference>
<organism evidence="1">
    <name type="scientific">Spirodela intermedia</name>
    <name type="common">Intermediate duckweed</name>
    <dbReference type="NCBI Taxonomy" id="51605"/>
    <lineage>
        <taxon>Eukaryota</taxon>
        <taxon>Viridiplantae</taxon>
        <taxon>Streptophyta</taxon>
        <taxon>Embryophyta</taxon>
        <taxon>Tracheophyta</taxon>
        <taxon>Spermatophyta</taxon>
        <taxon>Magnoliopsida</taxon>
        <taxon>Liliopsida</taxon>
        <taxon>Araceae</taxon>
        <taxon>Lemnoideae</taxon>
        <taxon>Spirodela</taxon>
    </lineage>
</organism>
<gene>
    <name evidence="1" type="ORF">SI7747_06008374</name>
    <name evidence="2" type="ORF">SI8410_06009022</name>
</gene>
<name>A0A7I8IW35_SPIIN</name>
<keyword evidence="3" id="KW-1185">Reference proteome</keyword>
<dbReference type="PANTHER" id="PTHR33702:SF5">
    <property type="entry name" value="OS01G0308600 PROTEIN"/>
    <property type="match status" value="1"/>
</dbReference>
<dbReference type="OrthoDB" id="1898021at2759"/>
<dbReference type="EMBL" id="LR746269">
    <property type="protein sequence ID" value="CAA7398357.1"/>
    <property type="molecule type" value="Genomic_DNA"/>
</dbReference>
<evidence type="ECO:0000313" key="3">
    <source>
        <dbReference type="Proteomes" id="UP000663760"/>
    </source>
</evidence>
<dbReference type="Proteomes" id="UP000663760">
    <property type="component" value="Chromosome 6"/>
</dbReference>
<evidence type="ECO:0000313" key="1">
    <source>
        <dbReference type="EMBL" id="CAA2622327.1"/>
    </source>
</evidence>
<dbReference type="PANTHER" id="PTHR33702">
    <property type="entry name" value="BNAA09G40010D PROTEIN"/>
    <property type="match status" value="1"/>
</dbReference>
<accession>A0A7I8IW35</accession>
<dbReference type="AlphaFoldDB" id="A0A7I8IW35"/>
<protein>
    <submittedName>
        <fullName evidence="1">Uncharacterized protein</fullName>
    </submittedName>
</protein>
<dbReference type="EMBL" id="LR743593">
    <property type="protein sequence ID" value="CAA2622327.1"/>
    <property type="molecule type" value="Genomic_DNA"/>
</dbReference>
<proteinExistence type="predicted"/>
<sequence>MEGGGGGVRGYWMRRKYQRLGGEGRRTKNQRHRHRLGLAPGDGRRRRFWRIRISPSVAFLRRVISPRRFLASLRDAYVRLMLRIANLPAIAAGGGGGGFCSFGPGFTAPAFGRPAIREYDEKMIVEIYKSLLAQGRLTALAPGDGVGIAAGR</sequence>